<sequence>MSTTGTTVVAQRRVRLVTGELGSAEGRIPPWAYSWGTAAVFAVLYTVLSVRRHQLQQTAGYDLGIFEQAVRAYAHLQAPVTPLKGPGFDVLGDHFSPAVAVLAPFYRVFPSPVTLLVAQSVLLSLAIVPLADWAFTARGPRTALVVGFGLGASWGIVQAAAFDFHEVALAVPLIAFAVRALGEERWHAAAWWSLPLLLVKEDQGLTVAAVGVYLALRGPRRLGLWLAALGALGTCVEVLLVLPAVNVHGGFDYWQQITGGGSATTGGVTQAGGGGTLVGLLLHLPWPPVKWLTVLMLLAPTAFYALRSPLTLLCTPTLLWRFASGNSHYWGVAYHYSAVLMPIVFGGFVHALTRGRLSWRRGRAVLAASAAFTAAAMPFFPLRELALSPQWVTPAHVQTAEAILNQIPDGVKVAASNRLAAQLVHRDTVTLVCMRDASADAAWVVVDATDSKAIAPCSADTAVAELAHFESRGYTVVVSSDGVTLLRR</sequence>
<keyword evidence="1" id="KW-1133">Transmembrane helix</keyword>
<reference evidence="3" key="1">
    <citation type="submission" date="2016-10" db="EMBL/GenBank/DDBJ databases">
        <authorList>
            <person name="Varghese N."/>
        </authorList>
    </citation>
    <scope>NUCLEOTIDE SEQUENCE [LARGE SCALE GENOMIC DNA]</scope>
    <source>
        <strain evidence="3">DSM 45096 / BCRC 16803 / CGMCC 4.1857 / CIP 109030 / JCM 12277 / KCTC 19219 / NBRC 100920 / 33214</strain>
    </source>
</reference>
<dbReference type="RefSeq" id="WP_236656270.1">
    <property type="nucleotide sequence ID" value="NZ_BBPN01000025.1"/>
</dbReference>
<feature type="transmembrane region" description="Helical" evidence="1">
    <location>
        <begin position="222"/>
        <end position="245"/>
    </location>
</feature>
<dbReference type="AlphaFoldDB" id="A0A1H7X097"/>
<name>A0A1H7X097_STRJI</name>
<feature type="transmembrane region" description="Helical" evidence="1">
    <location>
        <begin position="333"/>
        <end position="352"/>
    </location>
</feature>
<keyword evidence="1" id="KW-0472">Membrane</keyword>
<feature type="transmembrane region" description="Helical" evidence="1">
    <location>
        <begin position="364"/>
        <end position="382"/>
    </location>
</feature>
<keyword evidence="3" id="KW-1185">Reference proteome</keyword>
<proteinExistence type="predicted"/>
<keyword evidence="1" id="KW-0812">Transmembrane</keyword>
<organism evidence="2 3">
    <name type="scientific">Streptacidiphilus jiangxiensis</name>
    <dbReference type="NCBI Taxonomy" id="235985"/>
    <lineage>
        <taxon>Bacteria</taxon>
        <taxon>Bacillati</taxon>
        <taxon>Actinomycetota</taxon>
        <taxon>Actinomycetes</taxon>
        <taxon>Kitasatosporales</taxon>
        <taxon>Streptomycetaceae</taxon>
        <taxon>Streptacidiphilus</taxon>
    </lineage>
</organism>
<evidence type="ECO:0000313" key="3">
    <source>
        <dbReference type="Proteomes" id="UP000183015"/>
    </source>
</evidence>
<dbReference type="Proteomes" id="UP000183015">
    <property type="component" value="Unassembled WGS sequence"/>
</dbReference>
<protein>
    <submittedName>
        <fullName evidence="2">Uncharacterized membrane protein</fullName>
    </submittedName>
</protein>
<evidence type="ECO:0000313" key="2">
    <source>
        <dbReference type="EMBL" id="SEM26984.1"/>
    </source>
</evidence>
<dbReference type="STRING" id="235985.SAMN05414137_12234"/>
<gene>
    <name evidence="2" type="ORF">SAMN05414137_12234</name>
</gene>
<dbReference type="EMBL" id="FOAZ01000022">
    <property type="protein sequence ID" value="SEM26984.1"/>
    <property type="molecule type" value="Genomic_DNA"/>
</dbReference>
<dbReference type="eggNOG" id="COG3463">
    <property type="taxonomic scope" value="Bacteria"/>
</dbReference>
<feature type="transmembrane region" description="Helical" evidence="1">
    <location>
        <begin position="265"/>
        <end position="284"/>
    </location>
</feature>
<dbReference type="Pfam" id="PF09852">
    <property type="entry name" value="DUF2079"/>
    <property type="match status" value="1"/>
</dbReference>
<dbReference type="InterPro" id="IPR018650">
    <property type="entry name" value="STSV1_Orf64"/>
</dbReference>
<feature type="transmembrane region" description="Helical" evidence="1">
    <location>
        <begin position="31"/>
        <end position="48"/>
    </location>
</feature>
<accession>A0A1H7X097</accession>
<evidence type="ECO:0000256" key="1">
    <source>
        <dbReference type="SAM" id="Phobius"/>
    </source>
</evidence>
<feature type="transmembrane region" description="Helical" evidence="1">
    <location>
        <begin position="291"/>
        <end position="313"/>
    </location>
</feature>